<evidence type="ECO:0000256" key="2">
    <source>
        <dbReference type="ARBA" id="ARBA00023015"/>
    </source>
</evidence>
<dbReference type="SUPFAM" id="SSF46785">
    <property type="entry name" value="Winged helix' DNA-binding domain"/>
    <property type="match status" value="1"/>
</dbReference>
<keyword evidence="4" id="KW-0804">Transcription</keyword>
<dbReference type="EMBL" id="JELX01000665">
    <property type="protein sequence ID" value="KYF62939.1"/>
    <property type="molecule type" value="Genomic_DNA"/>
</dbReference>
<comment type="caution">
    <text evidence="6">The sequence shown here is derived from an EMBL/GenBank/DDBJ whole genome shotgun (WGS) entry which is preliminary data.</text>
</comment>
<dbReference type="GO" id="GO:0006351">
    <property type="term" value="P:DNA-templated transcription"/>
    <property type="evidence" value="ECO:0007669"/>
    <property type="project" value="TreeGrafter"/>
</dbReference>
<gene>
    <name evidence="6" type="ORF">BE04_15560</name>
</gene>
<sequence>MDLEELQAFLHVVKQGSFHAAAEVTGTPRTTLRRRVESLQARSGVPLLESSRQGVVLTEAGRALADRGQAMVEEASALISSIREIGREPSGLLRLVLPVGLPPHLMAPIFASIRSTYPRLRLSYEFSNDPLSESLVDVDVAVHFGEGAPRGPWLSLVIMRVQERLCASKEYLARRGTPASIDDLARHELLSWRAPGEDASAWPTRNGGKFPVEPALLATDIHLVRHCCLAGLGIALIPDAMIDEPTGDELVTVLPELVGRERAVRVTVPEALAEVPKVKMVLTHVRRFLREVTG</sequence>
<dbReference type="SUPFAM" id="SSF53850">
    <property type="entry name" value="Periplasmic binding protein-like II"/>
    <property type="match status" value="1"/>
</dbReference>
<feature type="domain" description="HTH lysR-type" evidence="5">
    <location>
        <begin position="1"/>
        <end position="58"/>
    </location>
</feature>
<evidence type="ECO:0000313" key="7">
    <source>
        <dbReference type="Proteomes" id="UP000075604"/>
    </source>
</evidence>
<dbReference type="InterPro" id="IPR036390">
    <property type="entry name" value="WH_DNA-bd_sf"/>
</dbReference>
<evidence type="ECO:0000256" key="1">
    <source>
        <dbReference type="ARBA" id="ARBA00009437"/>
    </source>
</evidence>
<keyword evidence="3" id="KW-0238">DNA-binding</keyword>
<dbReference type="GO" id="GO:0003700">
    <property type="term" value="F:DNA-binding transcription factor activity"/>
    <property type="evidence" value="ECO:0007669"/>
    <property type="project" value="InterPro"/>
</dbReference>
<dbReference type="Pfam" id="PF00126">
    <property type="entry name" value="HTH_1"/>
    <property type="match status" value="1"/>
</dbReference>
<evidence type="ECO:0000256" key="4">
    <source>
        <dbReference type="ARBA" id="ARBA00023163"/>
    </source>
</evidence>
<comment type="similarity">
    <text evidence="1">Belongs to the LysR transcriptional regulatory family.</text>
</comment>
<dbReference type="PROSITE" id="PS50931">
    <property type="entry name" value="HTH_LYSR"/>
    <property type="match status" value="1"/>
</dbReference>
<evidence type="ECO:0000313" key="6">
    <source>
        <dbReference type="EMBL" id="KYF62939.1"/>
    </source>
</evidence>
<dbReference type="Proteomes" id="UP000075604">
    <property type="component" value="Unassembled WGS sequence"/>
</dbReference>
<dbReference type="GO" id="GO:0043565">
    <property type="term" value="F:sequence-specific DNA binding"/>
    <property type="evidence" value="ECO:0007669"/>
    <property type="project" value="TreeGrafter"/>
</dbReference>
<name>A0A150Q4P4_SORCE</name>
<dbReference type="Gene3D" id="3.40.190.290">
    <property type="match status" value="1"/>
</dbReference>
<protein>
    <submittedName>
        <fullName evidence="6">LysR family transcriptional regulator</fullName>
    </submittedName>
</protein>
<evidence type="ECO:0000256" key="3">
    <source>
        <dbReference type="ARBA" id="ARBA00023125"/>
    </source>
</evidence>
<proteinExistence type="inferred from homology"/>
<dbReference type="InterPro" id="IPR036388">
    <property type="entry name" value="WH-like_DNA-bd_sf"/>
</dbReference>
<keyword evidence="2" id="KW-0805">Transcription regulation</keyword>
<dbReference type="AlphaFoldDB" id="A0A150Q4P4"/>
<dbReference type="InterPro" id="IPR058163">
    <property type="entry name" value="LysR-type_TF_proteobact-type"/>
</dbReference>
<dbReference type="InterPro" id="IPR000847">
    <property type="entry name" value="LysR_HTH_N"/>
</dbReference>
<dbReference type="Gene3D" id="1.10.10.10">
    <property type="entry name" value="Winged helix-like DNA-binding domain superfamily/Winged helix DNA-binding domain"/>
    <property type="match status" value="1"/>
</dbReference>
<dbReference type="Pfam" id="PF03466">
    <property type="entry name" value="LysR_substrate"/>
    <property type="match status" value="1"/>
</dbReference>
<evidence type="ECO:0000259" key="5">
    <source>
        <dbReference type="PROSITE" id="PS50931"/>
    </source>
</evidence>
<reference evidence="6 7" key="1">
    <citation type="submission" date="2014-02" db="EMBL/GenBank/DDBJ databases">
        <title>The small core and large imbalanced accessory genome model reveals a collaborative survival strategy of Sorangium cellulosum strains in nature.</title>
        <authorList>
            <person name="Han K."/>
            <person name="Peng R."/>
            <person name="Blom J."/>
            <person name="Li Y.-Z."/>
        </authorList>
    </citation>
    <scope>NUCLEOTIDE SEQUENCE [LARGE SCALE GENOMIC DNA]</scope>
    <source>
        <strain evidence="6 7">So0157-18</strain>
    </source>
</reference>
<dbReference type="PANTHER" id="PTHR30537">
    <property type="entry name" value="HTH-TYPE TRANSCRIPTIONAL REGULATOR"/>
    <property type="match status" value="1"/>
</dbReference>
<dbReference type="InterPro" id="IPR005119">
    <property type="entry name" value="LysR_subst-bd"/>
</dbReference>
<organism evidence="6 7">
    <name type="scientific">Sorangium cellulosum</name>
    <name type="common">Polyangium cellulosum</name>
    <dbReference type="NCBI Taxonomy" id="56"/>
    <lineage>
        <taxon>Bacteria</taxon>
        <taxon>Pseudomonadati</taxon>
        <taxon>Myxococcota</taxon>
        <taxon>Polyangia</taxon>
        <taxon>Polyangiales</taxon>
        <taxon>Polyangiaceae</taxon>
        <taxon>Sorangium</taxon>
    </lineage>
</organism>
<dbReference type="PANTHER" id="PTHR30537:SF3">
    <property type="entry name" value="TRANSCRIPTIONAL REGULATORY PROTEIN"/>
    <property type="match status" value="1"/>
</dbReference>
<accession>A0A150Q4P4</accession>